<comment type="caution">
    <text evidence="2">The sequence shown here is derived from an EMBL/GenBank/DDBJ whole genome shotgun (WGS) entry which is preliminary data.</text>
</comment>
<sequence length="141" mass="15984">MNEERAEQFLIREGRKSDLTKVRTAPTTTTPLPQPPLSPPPRPVVTIVPSSTILPLEYYYQERPSNRVRQCYDACVERSALANSTSKRTNTICGHVALCVTRTVLPTYTRLPSSMQGIPIDDDDRVRHRLQCFVAIIRSLF</sequence>
<organism evidence="2 3">
    <name type="scientific">Vespula pensylvanica</name>
    <name type="common">Western yellow jacket</name>
    <name type="synonym">Wasp</name>
    <dbReference type="NCBI Taxonomy" id="30213"/>
    <lineage>
        <taxon>Eukaryota</taxon>
        <taxon>Metazoa</taxon>
        <taxon>Ecdysozoa</taxon>
        <taxon>Arthropoda</taxon>
        <taxon>Hexapoda</taxon>
        <taxon>Insecta</taxon>
        <taxon>Pterygota</taxon>
        <taxon>Neoptera</taxon>
        <taxon>Endopterygota</taxon>
        <taxon>Hymenoptera</taxon>
        <taxon>Apocrita</taxon>
        <taxon>Aculeata</taxon>
        <taxon>Vespoidea</taxon>
        <taxon>Vespidae</taxon>
        <taxon>Vespinae</taxon>
        <taxon>Vespula</taxon>
    </lineage>
</organism>
<keyword evidence="3" id="KW-1185">Reference proteome</keyword>
<dbReference type="AlphaFoldDB" id="A0A834UAX3"/>
<name>A0A834UAX3_VESPE</name>
<evidence type="ECO:0000313" key="3">
    <source>
        <dbReference type="Proteomes" id="UP000600918"/>
    </source>
</evidence>
<evidence type="ECO:0000256" key="1">
    <source>
        <dbReference type="SAM" id="MobiDB-lite"/>
    </source>
</evidence>
<reference evidence="2" key="1">
    <citation type="journal article" date="2020" name="G3 (Bethesda)">
        <title>High-Quality Assemblies for Three Invasive Social Wasps from the &lt;i&gt;Vespula&lt;/i&gt; Genus.</title>
        <authorList>
            <person name="Harrop T.W.R."/>
            <person name="Guhlin J."/>
            <person name="McLaughlin G.M."/>
            <person name="Permina E."/>
            <person name="Stockwell P."/>
            <person name="Gilligan J."/>
            <person name="Le Lec M.F."/>
            <person name="Gruber M.A.M."/>
            <person name="Quinn O."/>
            <person name="Lovegrove M."/>
            <person name="Duncan E.J."/>
            <person name="Remnant E.J."/>
            <person name="Van Eeckhoven J."/>
            <person name="Graham B."/>
            <person name="Knapp R.A."/>
            <person name="Langford K.W."/>
            <person name="Kronenberg Z."/>
            <person name="Press M.O."/>
            <person name="Eacker S.M."/>
            <person name="Wilson-Rankin E.E."/>
            <person name="Purcell J."/>
            <person name="Lester P.J."/>
            <person name="Dearden P.K."/>
        </authorList>
    </citation>
    <scope>NUCLEOTIDE SEQUENCE</scope>
    <source>
        <strain evidence="2">Volc-1</strain>
    </source>
</reference>
<dbReference type="EMBL" id="JACSDY010000005">
    <property type="protein sequence ID" value="KAF7427341.1"/>
    <property type="molecule type" value="Genomic_DNA"/>
</dbReference>
<feature type="region of interest" description="Disordered" evidence="1">
    <location>
        <begin position="1"/>
        <end position="43"/>
    </location>
</feature>
<gene>
    <name evidence="2" type="ORF">H0235_007035</name>
</gene>
<dbReference type="Proteomes" id="UP000600918">
    <property type="component" value="Unassembled WGS sequence"/>
</dbReference>
<feature type="compositionally biased region" description="Pro residues" evidence="1">
    <location>
        <begin position="32"/>
        <end position="43"/>
    </location>
</feature>
<evidence type="ECO:0000313" key="2">
    <source>
        <dbReference type="EMBL" id="KAF7427341.1"/>
    </source>
</evidence>
<feature type="compositionally biased region" description="Low complexity" evidence="1">
    <location>
        <begin position="22"/>
        <end position="31"/>
    </location>
</feature>
<protein>
    <submittedName>
        <fullName evidence="2">Uncharacterized protein</fullName>
    </submittedName>
</protein>
<feature type="compositionally biased region" description="Basic and acidic residues" evidence="1">
    <location>
        <begin position="1"/>
        <end position="21"/>
    </location>
</feature>
<accession>A0A834UAX3</accession>
<proteinExistence type="predicted"/>